<dbReference type="GO" id="GO:0016853">
    <property type="term" value="F:isomerase activity"/>
    <property type="evidence" value="ECO:0007669"/>
    <property type="project" value="UniProtKB-KW"/>
</dbReference>
<dbReference type="RefSeq" id="WP_222923691.1">
    <property type="nucleotide sequence ID" value="NZ_CP082288.1"/>
</dbReference>
<protein>
    <submittedName>
        <fullName evidence="3">Sugar phosphate isomerase/epimerase family protein</fullName>
    </submittedName>
</protein>
<dbReference type="GeneID" id="67212684"/>
<feature type="compositionally biased region" description="Acidic residues" evidence="1">
    <location>
        <begin position="334"/>
        <end position="355"/>
    </location>
</feature>
<dbReference type="Pfam" id="PF01261">
    <property type="entry name" value="AP_endonuc_2"/>
    <property type="match status" value="1"/>
</dbReference>
<dbReference type="EMBL" id="JBHMAJ010000011">
    <property type="protein sequence ID" value="MFB9826181.1"/>
    <property type="molecule type" value="Genomic_DNA"/>
</dbReference>
<dbReference type="InterPro" id="IPR036237">
    <property type="entry name" value="Xyl_isomerase-like_sf"/>
</dbReference>
<name>A0ABD5MW48_9EURY</name>
<dbReference type="InterPro" id="IPR006311">
    <property type="entry name" value="TAT_signal"/>
</dbReference>
<keyword evidence="4" id="KW-1185">Reference proteome</keyword>
<dbReference type="PANTHER" id="PTHR12110:SF48">
    <property type="entry name" value="BLL3656 PROTEIN"/>
    <property type="match status" value="1"/>
</dbReference>
<proteinExistence type="predicted"/>
<feature type="region of interest" description="Disordered" evidence="1">
    <location>
        <begin position="326"/>
        <end position="415"/>
    </location>
</feature>
<feature type="domain" description="Xylose isomerase-like TIM barrel" evidence="2">
    <location>
        <begin position="79"/>
        <end position="308"/>
    </location>
</feature>
<dbReference type="InterPro" id="IPR013022">
    <property type="entry name" value="Xyl_isomerase-like_TIM-brl"/>
</dbReference>
<evidence type="ECO:0000256" key="1">
    <source>
        <dbReference type="SAM" id="MobiDB-lite"/>
    </source>
</evidence>
<dbReference type="AlphaFoldDB" id="A0ABD5MW48"/>
<comment type="caution">
    <text evidence="3">The sequence shown here is derived from an EMBL/GenBank/DDBJ whole genome shotgun (WGS) entry which is preliminary data.</text>
</comment>
<dbReference type="SUPFAM" id="SSF51658">
    <property type="entry name" value="Xylose isomerase-like"/>
    <property type="match status" value="1"/>
</dbReference>
<dbReference type="PROSITE" id="PS51318">
    <property type="entry name" value="TAT"/>
    <property type="match status" value="1"/>
</dbReference>
<reference evidence="3" key="1">
    <citation type="submission" date="2024-09" db="EMBL/GenBank/DDBJ databases">
        <authorList>
            <person name="Sun Q."/>
        </authorList>
    </citation>
    <scope>NUCLEOTIDE SEQUENCE [LARGE SCALE GENOMIC DNA]</scope>
    <source>
        <strain evidence="3">JCM 31273</strain>
    </source>
</reference>
<dbReference type="PANTHER" id="PTHR12110">
    <property type="entry name" value="HYDROXYPYRUVATE ISOMERASE"/>
    <property type="match status" value="1"/>
</dbReference>
<sequence length="415" mass="44725">MPPKRRDVLKATGGTVALGAGAAGMDEALAEDVDRAQEVRQQQQQPDVDVLASYWAHAGDVKPFTGRQWSPWDLENRVEMLAEVGFTGIGLFHDDIQHMVEEEGRTLEGIGETIRDAGIDTIELEFLVNWLLPEDDPRRQAEEETRQLLLDAAEAMDARHIKIGNINGYPVETDDLADRFAAFCEEAAEVDTLVGMEILPPDPNSQTLDQALEWVSGPENGGLFLDTWHITTIETIDYDDVAALSAEDITAVEIDDGFTDTGRGGFVENTVNMRRVPGYGDFDVQGFVDACREAGFAGPWGNEILSEEYRRRGMESAYTHTYEGALSVLGDAADGTDDEDDETEEPTDTPEETPEGTETPNGTETGTPEGTGTPNGTETGTPEGTPTGTPDGTPTGTENGTPTGTPDGTPTGTPE</sequence>
<organism evidence="3 4">
    <name type="scientific">Halobaculum roseum</name>
    <dbReference type="NCBI Taxonomy" id="2175149"/>
    <lineage>
        <taxon>Archaea</taxon>
        <taxon>Methanobacteriati</taxon>
        <taxon>Methanobacteriota</taxon>
        <taxon>Stenosarchaea group</taxon>
        <taxon>Halobacteria</taxon>
        <taxon>Halobacteriales</taxon>
        <taxon>Haloferacaceae</taxon>
        <taxon>Halobaculum</taxon>
    </lineage>
</organism>
<keyword evidence="3" id="KW-0413">Isomerase</keyword>
<dbReference type="Gene3D" id="3.20.20.150">
    <property type="entry name" value="Divalent-metal-dependent TIM barrel enzymes"/>
    <property type="match status" value="1"/>
</dbReference>
<gene>
    <name evidence="3" type="ORF">ACFFOL_18585</name>
</gene>
<evidence type="ECO:0000259" key="2">
    <source>
        <dbReference type="Pfam" id="PF01261"/>
    </source>
</evidence>
<feature type="compositionally biased region" description="Low complexity" evidence="1">
    <location>
        <begin position="356"/>
        <end position="415"/>
    </location>
</feature>
<accession>A0ABD5MW48</accession>
<evidence type="ECO:0000313" key="3">
    <source>
        <dbReference type="EMBL" id="MFB9826181.1"/>
    </source>
</evidence>
<dbReference type="InterPro" id="IPR050312">
    <property type="entry name" value="IolE/XylAMocC-like"/>
</dbReference>
<evidence type="ECO:0000313" key="4">
    <source>
        <dbReference type="Proteomes" id="UP001589595"/>
    </source>
</evidence>
<dbReference type="Proteomes" id="UP001589595">
    <property type="component" value="Unassembled WGS sequence"/>
</dbReference>